<comment type="caution">
    <text evidence="1">The sequence shown here is derived from an EMBL/GenBank/DDBJ whole genome shotgun (WGS) entry which is preliminary data.</text>
</comment>
<proteinExistence type="predicted"/>
<name>A0ABQ0A002_9GAMM</name>
<reference evidence="1 2" key="1">
    <citation type="submission" date="2024-04" db="EMBL/GenBank/DDBJ databases">
        <title>Draft genome sequence of Thalassolituus maritimus NBRC 116585.</title>
        <authorList>
            <person name="Miyakawa T."/>
            <person name="Kusuya Y."/>
            <person name="Miura T."/>
        </authorList>
    </citation>
    <scope>NUCLEOTIDE SEQUENCE [LARGE SCALE GENOMIC DNA]</scope>
    <source>
        <strain evidence="1 2">5NW40-0001</strain>
    </source>
</reference>
<protein>
    <submittedName>
        <fullName evidence="1">Uncharacterized protein</fullName>
    </submittedName>
</protein>
<sequence length="61" mass="6230">MASFIQKTACLVFIMAGATTTVPLILVVHLDARAVRADAVGSSVAPVILMEGADAVVAISF</sequence>
<accession>A0ABQ0A002</accession>
<keyword evidence="2" id="KW-1185">Reference proteome</keyword>
<dbReference type="Proteomes" id="UP001481413">
    <property type="component" value="Unassembled WGS sequence"/>
</dbReference>
<organism evidence="1 2">
    <name type="scientific">Thalassolituus maritimus</name>
    <dbReference type="NCBI Taxonomy" id="484498"/>
    <lineage>
        <taxon>Bacteria</taxon>
        <taxon>Pseudomonadati</taxon>
        <taxon>Pseudomonadota</taxon>
        <taxon>Gammaproteobacteria</taxon>
        <taxon>Oceanospirillales</taxon>
        <taxon>Oceanospirillaceae</taxon>
        <taxon>Thalassolituus</taxon>
    </lineage>
</organism>
<dbReference type="EMBL" id="BAABWH010000004">
    <property type="protein sequence ID" value="GAA6145590.1"/>
    <property type="molecule type" value="Genomic_DNA"/>
</dbReference>
<evidence type="ECO:0000313" key="1">
    <source>
        <dbReference type="EMBL" id="GAA6145590.1"/>
    </source>
</evidence>
<evidence type="ECO:0000313" key="2">
    <source>
        <dbReference type="Proteomes" id="UP001481413"/>
    </source>
</evidence>
<gene>
    <name evidence="1" type="ORF">NBRC116585_17080</name>
</gene>